<dbReference type="NCBIfam" id="NF033577">
    <property type="entry name" value="transpos_IS481"/>
    <property type="match status" value="1"/>
</dbReference>
<evidence type="ECO:0000259" key="1">
    <source>
        <dbReference type="PROSITE" id="PS50994"/>
    </source>
</evidence>
<dbReference type="InterPro" id="IPR047656">
    <property type="entry name" value="IS481-like_transpos"/>
</dbReference>
<sequence>MDTHKNARLTPKGREEMVRAVADRGMSKAAAAHQFNTTPKTVGKWVDRFCAEGVDGLRDRSSRPLSSPSQIPLATADAVENLRRERRTQEHIAAEIGISKASVSRILKRRGLSRLSSLELQEPHPRYEREKPGEIIHLDIKKLGRFSSVGHRVTGRRTGYCSSQGAGWEFVHVAIDDHSRIARAEIFPDQKKESAVAFLVATVAYFRSLGITVERVMTDNGSCYLSKAFARACKQLAVKHIRIKPYTPQTNGKAERFIQTALREWAYATAFEHSEQRYAALPAWLHRYNWHRPHVSLARKPPISRLGLTGDNLLRLHS</sequence>
<evidence type="ECO:0000313" key="2">
    <source>
        <dbReference type="EMBL" id="MBA0085285.1"/>
    </source>
</evidence>
<dbReference type="Gene3D" id="1.10.10.10">
    <property type="entry name" value="Winged helix-like DNA-binding domain superfamily/Winged helix DNA-binding domain"/>
    <property type="match status" value="1"/>
</dbReference>
<dbReference type="InterPro" id="IPR036397">
    <property type="entry name" value="RNaseH_sf"/>
</dbReference>
<protein>
    <submittedName>
        <fullName evidence="2">IS481 family transposase</fullName>
    </submittedName>
</protein>
<dbReference type="SUPFAM" id="SSF46689">
    <property type="entry name" value="Homeodomain-like"/>
    <property type="match status" value="1"/>
</dbReference>
<dbReference type="Gene3D" id="3.30.420.10">
    <property type="entry name" value="Ribonuclease H-like superfamily/Ribonuclease H"/>
    <property type="match status" value="1"/>
</dbReference>
<accession>A0A7V8NQD6</accession>
<gene>
    <name evidence="2" type="ORF">HRJ53_09830</name>
</gene>
<dbReference type="Proteomes" id="UP000567293">
    <property type="component" value="Unassembled WGS sequence"/>
</dbReference>
<comment type="caution">
    <text evidence="2">The sequence shown here is derived from an EMBL/GenBank/DDBJ whole genome shotgun (WGS) entry which is preliminary data.</text>
</comment>
<dbReference type="Pfam" id="PF13011">
    <property type="entry name" value="LZ_Tnp_IS481"/>
    <property type="match status" value="1"/>
</dbReference>
<name>A0A7V8NQD6_9BACT</name>
<dbReference type="GO" id="GO:0003676">
    <property type="term" value="F:nucleic acid binding"/>
    <property type="evidence" value="ECO:0007669"/>
    <property type="project" value="InterPro"/>
</dbReference>
<dbReference type="PANTHER" id="PTHR35004">
    <property type="entry name" value="TRANSPOSASE RV3428C-RELATED"/>
    <property type="match status" value="1"/>
</dbReference>
<dbReference type="AlphaFoldDB" id="A0A7V8NQD6"/>
<dbReference type="PANTHER" id="PTHR35004:SF6">
    <property type="entry name" value="TRANSPOSASE"/>
    <property type="match status" value="1"/>
</dbReference>
<dbReference type="GO" id="GO:0015074">
    <property type="term" value="P:DNA integration"/>
    <property type="evidence" value="ECO:0007669"/>
    <property type="project" value="InterPro"/>
</dbReference>
<dbReference type="InterPro" id="IPR009057">
    <property type="entry name" value="Homeodomain-like_sf"/>
</dbReference>
<dbReference type="CDD" id="cd00093">
    <property type="entry name" value="HTH_XRE"/>
    <property type="match status" value="1"/>
</dbReference>
<dbReference type="SUPFAM" id="SSF53098">
    <property type="entry name" value="Ribonuclease H-like"/>
    <property type="match status" value="1"/>
</dbReference>
<dbReference type="Gene3D" id="1.10.10.60">
    <property type="entry name" value="Homeodomain-like"/>
    <property type="match status" value="1"/>
</dbReference>
<proteinExistence type="predicted"/>
<dbReference type="InterPro" id="IPR024967">
    <property type="entry name" value="DNA-bd_IS481-type"/>
</dbReference>
<dbReference type="InterPro" id="IPR036388">
    <property type="entry name" value="WH-like_DNA-bd_sf"/>
</dbReference>
<dbReference type="Pfam" id="PF13683">
    <property type="entry name" value="rve_3"/>
    <property type="match status" value="1"/>
</dbReference>
<dbReference type="EMBL" id="JACDQQ010000945">
    <property type="protein sequence ID" value="MBA0085285.1"/>
    <property type="molecule type" value="Genomic_DNA"/>
</dbReference>
<keyword evidence="3" id="KW-1185">Reference proteome</keyword>
<dbReference type="PROSITE" id="PS50994">
    <property type="entry name" value="INTEGRASE"/>
    <property type="match status" value="1"/>
</dbReference>
<organism evidence="2 3">
    <name type="scientific">Candidatus Acidiferrum panamense</name>
    <dbReference type="NCBI Taxonomy" id="2741543"/>
    <lineage>
        <taxon>Bacteria</taxon>
        <taxon>Pseudomonadati</taxon>
        <taxon>Acidobacteriota</taxon>
        <taxon>Terriglobia</taxon>
        <taxon>Candidatus Acidiferrales</taxon>
        <taxon>Candidatus Acidiferrum</taxon>
    </lineage>
</organism>
<evidence type="ECO:0000313" key="3">
    <source>
        <dbReference type="Proteomes" id="UP000567293"/>
    </source>
</evidence>
<dbReference type="InterPro" id="IPR001387">
    <property type="entry name" value="Cro/C1-type_HTH"/>
</dbReference>
<dbReference type="InterPro" id="IPR001584">
    <property type="entry name" value="Integrase_cat-core"/>
</dbReference>
<reference evidence="2" key="1">
    <citation type="submission" date="2020-06" db="EMBL/GenBank/DDBJ databases">
        <title>Legume-microbial interactions unlock mineral nutrients during tropical forest succession.</title>
        <authorList>
            <person name="Epihov D.Z."/>
        </authorList>
    </citation>
    <scope>NUCLEOTIDE SEQUENCE [LARGE SCALE GENOMIC DNA]</scope>
    <source>
        <strain evidence="2">Pan2503</strain>
    </source>
</reference>
<feature type="domain" description="Integrase catalytic" evidence="1">
    <location>
        <begin position="128"/>
        <end position="310"/>
    </location>
</feature>
<dbReference type="InterPro" id="IPR012337">
    <property type="entry name" value="RNaseH-like_sf"/>
</dbReference>